<comment type="caution">
    <text evidence="3">The sequence shown here is derived from an EMBL/GenBank/DDBJ whole genome shotgun (WGS) entry which is preliminary data.</text>
</comment>
<evidence type="ECO:0000313" key="4">
    <source>
        <dbReference type="Proteomes" id="UP000241769"/>
    </source>
</evidence>
<dbReference type="PANTHER" id="PTHR19308">
    <property type="entry name" value="PHOSPHATIDYLCHOLINE TRANSFER PROTEIN"/>
    <property type="match status" value="1"/>
</dbReference>
<feature type="compositionally biased region" description="Polar residues" evidence="1">
    <location>
        <begin position="255"/>
        <end position="266"/>
    </location>
</feature>
<accession>A0A2P6NRX6</accession>
<dbReference type="Gene3D" id="3.30.530.20">
    <property type="match status" value="2"/>
</dbReference>
<proteinExistence type="predicted"/>
<dbReference type="OrthoDB" id="333905at2759"/>
<reference evidence="3 4" key="1">
    <citation type="journal article" date="2018" name="Genome Biol. Evol.">
        <title>Multiple Roots of Fruiting Body Formation in Amoebozoa.</title>
        <authorList>
            <person name="Hillmann F."/>
            <person name="Forbes G."/>
            <person name="Novohradska S."/>
            <person name="Ferling I."/>
            <person name="Riege K."/>
            <person name="Groth M."/>
            <person name="Westermann M."/>
            <person name="Marz M."/>
            <person name="Spaller T."/>
            <person name="Winckler T."/>
            <person name="Schaap P."/>
            <person name="Glockner G."/>
        </authorList>
    </citation>
    <scope>NUCLEOTIDE SEQUENCE [LARGE SCALE GENOMIC DNA]</scope>
    <source>
        <strain evidence="3 4">Jena</strain>
    </source>
</reference>
<evidence type="ECO:0000313" key="3">
    <source>
        <dbReference type="EMBL" id="PRP86706.1"/>
    </source>
</evidence>
<organism evidence="3 4">
    <name type="scientific">Planoprotostelium fungivorum</name>
    <dbReference type="NCBI Taxonomy" id="1890364"/>
    <lineage>
        <taxon>Eukaryota</taxon>
        <taxon>Amoebozoa</taxon>
        <taxon>Evosea</taxon>
        <taxon>Variosea</taxon>
        <taxon>Cavosteliida</taxon>
        <taxon>Cavosteliaceae</taxon>
        <taxon>Planoprotostelium</taxon>
    </lineage>
</organism>
<dbReference type="InterPro" id="IPR002913">
    <property type="entry name" value="START_lipid-bd_dom"/>
</dbReference>
<dbReference type="GO" id="GO:0008289">
    <property type="term" value="F:lipid binding"/>
    <property type="evidence" value="ECO:0007669"/>
    <property type="project" value="InterPro"/>
</dbReference>
<dbReference type="InParanoid" id="A0A2P6NRX6"/>
<sequence length="605" mass="68033">MSTSSLREKPLPEQTFKALQDLIKFSQQNTEAAKRDWALFSIKNNTRIWQLKDRSNGSGKRGSVVLKSHIIIRDASPKSIVECITSVDRRFEWDCLLSEARIISKNRHKGTELLYLAYHPHTYWSWPRDYELHQYVHPEAATDSYYVALHSADPSTGKQVVNSTHVRGTFHWAGFIVQPWKMDAHDPLSTSIVGASSLTFICSAEFGGLLDYCPSDVAATFLQRHMQCVNGIALLMEDTFSTGGGKLDKFVSPKMTKQGSRGNVTYPNHDKKPLFDDDPNSPNSVSAITPIKQEKVEDIVSNGNLDKRISIDPRKSVEKSPTVENKVESKVENKVESKVENKVESKVEVERKEVEVEHMKNVDPQWISKLDAKALDILQLSRDQSDDWKTVATINDILITKKDTPEGLIYIRGQGLIQAPLQTVADCIADSEKRHEWDESLKEAKVLTRMNPVTSVNYMAYNAPWPVTPRDFVILAQGRHVEGSIVIASFSIDYDTCPPKKGLQRAELLIGGYLLTPVTNGTEVIYVQFADLKGNLPTKLVNQANQKLPLCIDGVRKWMTKRECIRSVSSDAQEPNMSEEVGRSVFVCSQKFERAGAGKPRKETE</sequence>
<protein>
    <recommendedName>
        <fullName evidence="2">START domain-containing protein</fullName>
    </recommendedName>
</protein>
<dbReference type="CDD" id="cd00177">
    <property type="entry name" value="START"/>
    <property type="match status" value="1"/>
</dbReference>
<dbReference type="GO" id="GO:0005737">
    <property type="term" value="C:cytoplasm"/>
    <property type="evidence" value="ECO:0007669"/>
    <property type="project" value="UniProtKB-ARBA"/>
</dbReference>
<dbReference type="Proteomes" id="UP000241769">
    <property type="component" value="Unassembled WGS sequence"/>
</dbReference>
<dbReference type="EMBL" id="MDYQ01000027">
    <property type="protein sequence ID" value="PRP86706.1"/>
    <property type="molecule type" value="Genomic_DNA"/>
</dbReference>
<dbReference type="SUPFAM" id="SSF55961">
    <property type="entry name" value="Bet v1-like"/>
    <property type="match status" value="2"/>
</dbReference>
<dbReference type="Pfam" id="PF01852">
    <property type="entry name" value="START"/>
    <property type="match status" value="1"/>
</dbReference>
<dbReference type="InterPro" id="IPR051213">
    <property type="entry name" value="START_lipid_transfer"/>
</dbReference>
<feature type="domain" description="START" evidence="2">
    <location>
        <begin position="376"/>
        <end position="544"/>
    </location>
</feature>
<dbReference type="InterPro" id="IPR023393">
    <property type="entry name" value="START-like_dom_sf"/>
</dbReference>
<dbReference type="PANTHER" id="PTHR19308:SF14">
    <property type="entry name" value="START DOMAIN-CONTAINING PROTEIN"/>
    <property type="match status" value="1"/>
</dbReference>
<feature type="region of interest" description="Disordered" evidence="1">
    <location>
        <begin position="251"/>
        <end position="285"/>
    </location>
</feature>
<evidence type="ECO:0000259" key="2">
    <source>
        <dbReference type="PROSITE" id="PS50848"/>
    </source>
</evidence>
<dbReference type="SMART" id="SM00234">
    <property type="entry name" value="START"/>
    <property type="match status" value="1"/>
</dbReference>
<evidence type="ECO:0000256" key="1">
    <source>
        <dbReference type="SAM" id="MobiDB-lite"/>
    </source>
</evidence>
<dbReference type="AlphaFoldDB" id="A0A2P6NRX6"/>
<gene>
    <name evidence="3" type="ORF">PROFUN_02855</name>
</gene>
<name>A0A2P6NRX6_9EUKA</name>
<feature type="domain" description="START" evidence="2">
    <location>
        <begin position="37"/>
        <end position="222"/>
    </location>
</feature>
<keyword evidence="4" id="KW-1185">Reference proteome</keyword>
<dbReference type="PROSITE" id="PS50848">
    <property type="entry name" value="START"/>
    <property type="match status" value="2"/>
</dbReference>